<evidence type="ECO:0000313" key="3">
    <source>
        <dbReference type="Proteomes" id="UP000232688"/>
    </source>
</evidence>
<protein>
    <recommendedName>
        <fullName evidence="4">Transposase domain-containing protein</fullName>
    </recommendedName>
</protein>
<dbReference type="VEuPathDB" id="FungiDB:RhiirFUN_013570"/>
<dbReference type="VEuPathDB" id="FungiDB:FUN_024024"/>
<dbReference type="EMBL" id="LLXH01002220">
    <property type="protein sequence ID" value="PKC56241.1"/>
    <property type="molecule type" value="Genomic_DNA"/>
</dbReference>
<reference evidence="2 3" key="2">
    <citation type="submission" date="2017-10" db="EMBL/GenBank/DDBJ databases">
        <title>Genome analyses suggest a sexual origin of heterokaryosis in a supposedly ancient asexual fungus.</title>
        <authorList>
            <person name="Corradi N."/>
            <person name="Sedzielewska K."/>
            <person name="Noel J."/>
            <person name="Charron P."/>
            <person name="Farinelli L."/>
            <person name="Marton T."/>
            <person name="Kruger M."/>
            <person name="Pelin A."/>
            <person name="Brachmann A."/>
            <person name="Corradi N."/>
        </authorList>
    </citation>
    <scope>NUCLEOTIDE SEQUENCE [LARGE SCALE GENOMIC DNA]</scope>
    <source>
        <strain evidence="2 3">A1</strain>
    </source>
</reference>
<proteinExistence type="predicted"/>
<reference evidence="2 3" key="1">
    <citation type="submission" date="2017-10" db="EMBL/GenBank/DDBJ databases">
        <title>Extensive intraspecific genome diversity in a model arbuscular mycorrhizal fungus.</title>
        <authorList>
            <person name="Chen E.C.H."/>
            <person name="Morin E."/>
            <person name="Baudet D."/>
            <person name="Noel J."/>
            <person name="Ndikumana S."/>
            <person name="Charron P."/>
            <person name="St-Onge C."/>
            <person name="Giorgi J."/>
            <person name="Grigoriev I.V."/>
            <person name="Roux C."/>
            <person name="Martin F.M."/>
            <person name="Corradi N."/>
        </authorList>
    </citation>
    <scope>NUCLEOTIDE SEQUENCE [LARGE SCALE GENOMIC DNA]</scope>
    <source>
        <strain evidence="2 3">A1</strain>
    </source>
</reference>
<name>A0A2N0QYY1_9GLOM</name>
<gene>
    <name evidence="2" type="ORF">RhiirA1_402281</name>
</gene>
<dbReference type="VEuPathDB" id="FungiDB:RhiirA1_402281"/>
<feature type="compositionally biased region" description="Basic residues" evidence="1">
    <location>
        <begin position="1"/>
        <end position="22"/>
    </location>
</feature>
<feature type="compositionally biased region" description="Basic and acidic residues" evidence="1">
    <location>
        <begin position="94"/>
        <end position="105"/>
    </location>
</feature>
<dbReference type="AlphaFoldDB" id="A0A2N0QYY1"/>
<feature type="region of interest" description="Disordered" evidence="1">
    <location>
        <begin position="1"/>
        <end position="23"/>
    </location>
</feature>
<evidence type="ECO:0000256" key="1">
    <source>
        <dbReference type="SAM" id="MobiDB-lite"/>
    </source>
</evidence>
<evidence type="ECO:0008006" key="4">
    <source>
        <dbReference type="Google" id="ProtNLM"/>
    </source>
</evidence>
<sequence>MKRIHSKQSKQKQKISLRKRVTPKITTNNIQKEAESLQLQYTASLHNKNDSNEDLPDGLLNNDQEYETLEQFCNSESDFSMSSDELNNSEWSDTLDHEANQKTSDDLTDSEELINMEVIQETIEGKTKFEPLPGEYGPYFQNFTEMMLFTWITKHMISTKAYDDLICILKHPNFRTEHIIENVRRLRLLRNRLPLQTVKSHSIPIQNMKTPSTSKPFKDAYTISVTEHIKRVLENENLQSQMYFGPGVETDIKKEFWDGNLWQESPLFGQFSIWINQVLYTAGSFVKYKDKRTRIGRIIAIVSTSSDVKLKIQVLYYCDELPNNFRKLSRVQGAENGELWLSEVTSLINKDNIIEPIAVWLQDSLHLSSYQFYVKEILYSYEGRWKIRNVELRHHHPCEYTKIPSTAPQNILTLKLMLDIYYDDFGTFRTVYHSLGGIYLQFCNMPLQLRRQLRNHFIVSFVPFGGDFNDVMKPIINEIKSLEKGVLMTINQQNIWVIAALGVITADLPQGNDLADTKRHGGNLGCRSCLVPKDQLTDFTFDVILKARKKPSILNQLTWNRHLQTPQDAYHSIAEKIQRLMECTFSMLKPSGEAAFLNYWKNLETPTGWHRLPNPIKYRNSFTFSDCMQLAMVMPFLLRRSLAISHIKDFELNLLKEQLISSTKSCPRPAQIINIIISFWVAVAKVSCLSFSFTFTEQTYKELKDALRIEHDILLKVFPDDFTNLPNLHINQHHVQNARNFGTLVNISVEIKEIMHRIFKGSVSNMNMKNIELDFIRRYNTLQTIRHLIDDGKDDRFSTIGQGFLNLTTDPLLHPLLSDWYIMRDIQKETTTNDIAIVQIKEESGISYYAIIKAIFTHKYNDDLTHAFIRIDWMQESSTVDPILQCPIYELQKAENMRWYRVHPITTIDSHLKVHFLHNCRSTCTSDLHDALNNQYFKNEFFYTAI</sequence>
<comment type="caution">
    <text evidence="2">The sequence shown here is derived from an EMBL/GenBank/DDBJ whole genome shotgun (WGS) entry which is preliminary data.</text>
</comment>
<feature type="region of interest" description="Disordered" evidence="1">
    <location>
        <begin position="78"/>
        <end position="105"/>
    </location>
</feature>
<organism evidence="2 3">
    <name type="scientific">Rhizophagus irregularis</name>
    <dbReference type="NCBI Taxonomy" id="588596"/>
    <lineage>
        <taxon>Eukaryota</taxon>
        <taxon>Fungi</taxon>
        <taxon>Fungi incertae sedis</taxon>
        <taxon>Mucoromycota</taxon>
        <taxon>Glomeromycotina</taxon>
        <taxon>Glomeromycetes</taxon>
        <taxon>Glomerales</taxon>
        <taxon>Glomeraceae</taxon>
        <taxon>Rhizophagus</taxon>
    </lineage>
</organism>
<dbReference type="VEuPathDB" id="FungiDB:RhiirFUN_004976"/>
<feature type="compositionally biased region" description="Polar residues" evidence="1">
    <location>
        <begin position="78"/>
        <end position="92"/>
    </location>
</feature>
<accession>A0A2N0QYY1</accession>
<evidence type="ECO:0000313" key="2">
    <source>
        <dbReference type="EMBL" id="PKC56241.1"/>
    </source>
</evidence>
<dbReference type="Proteomes" id="UP000232688">
    <property type="component" value="Unassembled WGS sequence"/>
</dbReference>